<keyword evidence="7" id="KW-0411">Iron-sulfur</keyword>
<dbReference type="AlphaFoldDB" id="A0A0F4LU47"/>
<keyword evidence="3" id="KW-0808">Transferase</keyword>
<evidence type="ECO:0000259" key="9">
    <source>
        <dbReference type="Pfam" id="PF00266"/>
    </source>
</evidence>
<name>A0A0F4LU47_9LACO</name>
<dbReference type="HOGENOM" id="CLU_003433_0_0_9"/>
<sequence>MAHIYLDNAATTRMAPAVIDVMQTAMTNTFGNASTPNFYGHAAKATLEQSRHLIAQSINAHDEEIIFTSGGSEGDNTALITTALSRQKYGHHIISTTIEHEAVLKTLQFLESLGFEVTYLPVNDQGQIEIADLKAALRPDTILVSVMMVNNEIGTINPIAQIGALLKDYPVVFHTDAVQAYGLLDIDVQALQVDLLTTSAHKLNGPKMMGFMYERQGLNLPAFIHGGDQENKRRAGTENVPAIAGFAEAVKLHDPIMKLQTRQRLQQYKSLLLGTLKQAGVQFQINGPQDISQAAPHILNIRIANVATDLLQMKLDLAGFIVSGGSACTAGSLEPSHVLQALYSPSDPRIQESIRISFDTYTTQDEVQQFAQALQEIAVNQQKG</sequence>
<gene>
    <name evidence="10" type="ORF">JG30_09460</name>
</gene>
<dbReference type="PANTHER" id="PTHR11601:SF34">
    <property type="entry name" value="CYSTEINE DESULFURASE"/>
    <property type="match status" value="1"/>
</dbReference>
<keyword evidence="4" id="KW-0479">Metal-binding</keyword>
<comment type="similarity">
    <text evidence="2">Belongs to the class-V pyridoxal-phosphate-dependent aminotransferase family. NifS/IscS subfamily.</text>
</comment>
<evidence type="ECO:0000256" key="4">
    <source>
        <dbReference type="ARBA" id="ARBA00022723"/>
    </source>
</evidence>
<evidence type="ECO:0000313" key="11">
    <source>
        <dbReference type="Proteomes" id="UP000033558"/>
    </source>
</evidence>
<dbReference type="Gene3D" id="3.90.1150.10">
    <property type="entry name" value="Aspartate Aminotransferase, domain 1"/>
    <property type="match status" value="1"/>
</dbReference>
<dbReference type="Pfam" id="PF00266">
    <property type="entry name" value="Aminotran_5"/>
    <property type="match status" value="1"/>
</dbReference>
<dbReference type="Gene3D" id="3.40.640.10">
    <property type="entry name" value="Type I PLP-dependent aspartate aminotransferase-like (Major domain)"/>
    <property type="match status" value="1"/>
</dbReference>
<accession>A0A0F4LU47</accession>
<dbReference type="PATRIC" id="fig|1218492.5.peg.1086"/>
<comment type="catalytic activity">
    <reaction evidence="8">
        <text>(sulfur carrier)-H + L-cysteine = (sulfur carrier)-SH + L-alanine</text>
        <dbReference type="Rhea" id="RHEA:43892"/>
        <dbReference type="Rhea" id="RHEA-COMP:14737"/>
        <dbReference type="Rhea" id="RHEA-COMP:14739"/>
        <dbReference type="ChEBI" id="CHEBI:29917"/>
        <dbReference type="ChEBI" id="CHEBI:35235"/>
        <dbReference type="ChEBI" id="CHEBI:57972"/>
        <dbReference type="ChEBI" id="CHEBI:64428"/>
        <dbReference type="EC" id="2.8.1.7"/>
    </reaction>
</comment>
<keyword evidence="5" id="KW-0663">Pyridoxal phosphate</keyword>
<evidence type="ECO:0000256" key="2">
    <source>
        <dbReference type="ARBA" id="ARBA00006490"/>
    </source>
</evidence>
<evidence type="ECO:0000313" key="10">
    <source>
        <dbReference type="EMBL" id="KJY61893.1"/>
    </source>
</evidence>
<dbReference type="Proteomes" id="UP000033558">
    <property type="component" value="Unassembled WGS sequence"/>
</dbReference>
<comment type="cofactor">
    <cofactor evidence="1">
        <name>pyridoxal 5'-phosphate</name>
        <dbReference type="ChEBI" id="CHEBI:597326"/>
    </cofactor>
</comment>
<protein>
    <submittedName>
        <fullName evidence="10">Putative cysteine desulfurase</fullName>
    </submittedName>
</protein>
<comment type="caution">
    <text evidence="10">The sequence shown here is derived from an EMBL/GenBank/DDBJ whole genome shotgun (WGS) entry which is preliminary data.</text>
</comment>
<keyword evidence="6" id="KW-0408">Iron</keyword>
<feature type="domain" description="Aminotransferase class V" evidence="9">
    <location>
        <begin position="4"/>
        <end position="370"/>
    </location>
</feature>
<reference evidence="10 11" key="1">
    <citation type="submission" date="2015-01" db="EMBL/GenBank/DDBJ databases">
        <title>Comparative genomics of the lactic acid bacteria isolated from the honey bee gut.</title>
        <authorList>
            <person name="Ellegaard K.M."/>
            <person name="Tamarit D."/>
            <person name="Javelind E."/>
            <person name="Olofsson T."/>
            <person name="Andersson S.G."/>
            <person name="Vasquez A."/>
        </authorList>
    </citation>
    <scope>NUCLEOTIDE SEQUENCE [LARGE SCALE GENOMIC DNA]</scope>
    <source>
        <strain evidence="10 11">Bin4</strain>
    </source>
</reference>
<dbReference type="OrthoDB" id="9808002at2"/>
<dbReference type="GO" id="GO:0051536">
    <property type="term" value="F:iron-sulfur cluster binding"/>
    <property type="evidence" value="ECO:0007669"/>
    <property type="project" value="UniProtKB-KW"/>
</dbReference>
<organism evidence="10 11">
    <name type="scientific">Bombilactobacillus mellifer</name>
    <dbReference type="NCBI Taxonomy" id="1218492"/>
    <lineage>
        <taxon>Bacteria</taxon>
        <taxon>Bacillati</taxon>
        <taxon>Bacillota</taxon>
        <taxon>Bacilli</taxon>
        <taxon>Lactobacillales</taxon>
        <taxon>Lactobacillaceae</taxon>
        <taxon>Bombilactobacillus</taxon>
    </lineage>
</organism>
<keyword evidence="11" id="KW-1185">Reference proteome</keyword>
<dbReference type="SUPFAM" id="SSF53383">
    <property type="entry name" value="PLP-dependent transferases"/>
    <property type="match status" value="1"/>
</dbReference>
<dbReference type="RefSeq" id="WP_046316625.1">
    <property type="nucleotide sequence ID" value="NZ_JBHSZT010000001.1"/>
</dbReference>
<dbReference type="GO" id="GO:0031071">
    <property type="term" value="F:cysteine desulfurase activity"/>
    <property type="evidence" value="ECO:0007669"/>
    <property type="project" value="UniProtKB-EC"/>
</dbReference>
<dbReference type="STRING" id="1218492.JG30_09460"/>
<dbReference type="EMBL" id="JXJQ01000008">
    <property type="protein sequence ID" value="KJY61893.1"/>
    <property type="molecule type" value="Genomic_DNA"/>
</dbReference>
<dbReference type="PANTHER" id="PTHR11601">
    <property type="entry name" value="CYSTEINE DESULFURYLASE FAMILY MEMBER"/>
    <property type="match status" value="1"/>
</dbReference>
<evidence type="ECO:0000256" key="5">
    <source>
        <dbReference type="ARBA" id="ARBA00022898"/>
    </source>
</evidence>
<evidence type="ECO:0000256" key="1">
    <source>
        <dbReference type="ARBA" id="ARBA00001933"/>
    </source>
</evidence>
<dbReference type="InterPro" id="IPR016454">
    <property type="entry name" value="Cysteine_dSase"/>
</dbReference>
<dbReference type="PIRSF" id="PIRSF005572">
    <property type="entry name" value="NifS"/>
    <property type="match status" value="1"/>
</dbReference>
<proteinExistence type="inferred from homology"/>
<evidence type="ECO:0000256" key="6">
    <source>
        <dbReference type="ARBA" id="ARBA00023004"/>
    </source>
</evidence>
<dbReference type="Gene3D" id="1.10.260.50">
    <property type="match status" value="1"/>
</dbReference>
<dbReference type="InterPro" id="IPR015424">
    <property type="entry name" value="PyrdxlP-dep_Trfase"/>
</dbReference>
<evidence type="ECO:0000256" key="7">
    <source>
        <dbReference type="ARBA" id="ARBA00023014"/>
    </source>
</evidence>
<evidence type="ECO:0000256" key="3">
    <source>
        <dbReference type="ARBA" id="ARBA00022679"/>
    </source>
</evidence>
<dbReference type="GO" id="GO:0046872">
    <property type="term" value="F:metal ion binding"/>
    <property type="evidence" value="ECO:0007669"/>
    <property type="project" value="UniProtKB-KW"/>
</dbReference>
<evidence type="ECO:0000256" key="8">
    <source>
        <dbReference type="ARBA" id="ARBA00050776"/>
    </source>
</evidence>
<dbReference type="InterPro" id="IPR015421">
    <property type="entry name" value="PyrdxlP-dep_Trfase_major"/>
</dbReference>
<dbReference type="InterPro" id="IPR000192">
    <property type="entry name" value="Aminotrans_V_dom"/>
</dbReference>
<dbReference type="InterPro" id="IPR015422">
    <property type="entry name" value="PyrdxlP-dep_Trfase_small"/>
</dbReference>